<keyword evidence="3" id="KW-1185">Reference proteome</keyword>
<dbReference type="Pfam" id="PF01547">
    <property type="entry name" value="SBP_bac_1"/>
    <property type="match status" value="1"/>
</dbReference>
<protein>
    <submittedName>
        <fullName evidence="2">Extracellular solute-binding protein family 1</fullName>
    </submittedName>
</protein>
<dbReference type="SUPFAM" id="SSF53850">
    <property type="entry name" value="Periplasmic binding protein-like II"/>
    <property type="match status" value="1"/>
</dbReference>
<dbReference type="KEGG" id="cau:Caur_1106"/>
<dbReference type="InParanoid" id="A9WJ60"/>
<dbReference type="CDD" id="cd13585">
    <property type="entry name" value="PBP2_TMBP_like"/>
    <property type="match status" value="1"/>
</dbReference>
<reference evidence="3" key="1">
    <citation type="journal article" date="2011" name="BMC Genomics">
        <title>Complete genome sequence of the filamentous anoxygenic phototrophic bacterium Chloroflexus aurantiacus.</title>
        <authorList>
            <person name="Tang K.H."/>
            <person name="Barry K."/>
            <person name="Chertkov O."/>
            <person name="Dalin E."/>
            <person name="Han C.S."/>
            <person name="Hauser L.J."/>
            <person name="Honchak B.M."/>
            <person name="Karbach L.E."/>
            <person name="Land M.L."/>
            <person name="Lapidus A."/>
            <person name="Larimer F.W."/>
            <person name="Mikhailova N."/>
            <person name="Pitluck S."/>
            <person name="Pierson B.K."/>
            <person name="Blankenship R.E."/>
        </authorList>
    </citation>
    <scope>NUCLEOTIDE SEQUENCE [LARGE SCALE GENOMIC DNA]</scope>
    <source>
        <strain evidence="3">ATCC 29366 / DSM 635 / J-10-fl</strain>
    </source>
</reference>
<dbReference type="GO" id="GO:0022857">
    <property type="term" value="F:transmembrane transporter activity"/>
    <property type="evidence" value="ECO:0000318"/>
    <property type="project" value="GO_Central"/>
</dbReference>
<evidence type="ECO:0000313" key="2">
    <source>
        <dbReference type="EMBL" id="ABY34337.1"/>
    </source>
</evidence>
<dbReference type="EnsemblBacteria" id="ABY34337">
    <property type="protein sequence ID" value="ABY34337"/>
    <property type="gene ID" value="Caur_1106"/>
</dbReference>
<gene>
    <name evidence="2" type="ordered locus">Caur_1106</name>
</gene>
<evidence type="ECO:0000256" key="1">
    <source>
        <dbReference type="SAM" id="SignalP"/>
    </source>
</evidence>
<accession>A9WJ60</accession>
<dbReference type="PANTHER" id="PTHR43649:SF12">
    <property type="entry name" value="DIACETYLCHITOBIOSE BINDING PROTEIN DASA"/>
    <property type="match status" value="1"/>
</dbReference>
<dbReference type="HOGENOM" id="CLU_031285_10_2_0"/>
<keyword evidence="1" id="KW-0732">Signal</keyword>
<dbReference type="eggNOG" id="COG1653">
    <property type="taxonomic scope" value="Bacteria"/>
</dbReference>
<organism evidence="2 3">
    <name type="scientific">Chloroflexus aurantiacus (strain ATCC 29366 / DSM 635 / J-10-fl)</name>
    <dbReference type="NCBI Taxonomy" id="324602"/>
    <lineage>
        <taxon>Bacteria</taxon>
        <taxon>Bacillati</taxon>
        <taxon>Chloroflexota</taxon>
        <taxon>Chloroflexia</taxon>
        <taxon>Chloroflexales</taxon>
        <taxon>Chloroflexineae</taxon>
        <taxon>Chloroflexaceae</taxon>
        <taxon>Chloroflexus</taxon>
    </lineage>
</organism>
<dbReference type="EMBL" id="CP000909">
    <property type="protein sequence ID" value="ABY34337.1"/>
    <property type="molecule type" value="Genomic_DNA"/>
</dbReference>
<name>A9WJ60_CHLAA</name>
<feature type="signal peptide" evidence="1">
    <location>
        <begin position="1"/>
        <end position="21"/>
    </location>
</feature>
<evidence type="ECO:0000313" key="3">
    <source>
        <dbReference type="Proteomes" id="UP000002008"/>
    </source>
</evidence>
<sequence>MRRIFALPLAIISLISLTLSACGSSTPQTAQPQIVTQIVRETQIVEVEKTVEVVVTPTPGPHPEAVISGVEEGAEITFWTFYLSPTFDQYIKDTIARFNEAYPGVKVRWEDRQATLQEEYRNSLAAGNAPDVVNIPTDWVLEFAQKGQLLNMSEALPPEVQKQYFEGLFNQVNVGGASYQVPWYQAVDGYLVNKQLLTQAGLTIDDLPKTFDEQKEFCARVKAATGIPCGLRLNTGNLLQSMAYEGNVTIMDANGRFVFDSPEAVSWLQYYVDMIKDETTARDILLLNSSDDRIGLERFSAGQMPFYVTGPQLIRLVRESNPGLYGYLAMVPRAVGRSGKLPPVSMSIVVSKNTKYPRAAAALAVFFTNPRSMLEFSKLVQIFPSTPASYDDPFFTQPPVAIEDQIRPIARDIIARQSNILPEIPRLNEVNEIVRQAIEAAIFGGVPAEQALKDAVTQANTLIGK</sequence>
<dbReference type="PROSITE" id="PS51257">
    <property type="entry name" value="PROKAR_LIPOPROTEIN"/>
    <property type="match status" value="1"/>
</dbReference>
<dbReference type="AlphaFoldDB" id="A9WJ60"/>
<dbReference type="PANTHER" id="PTHR43649">
    <property type="entry name" value="ARABINOSE-BINDING PROTEIN-RELATED"/>
    <property type="match status" value="1"/>
</dbReference>
<dbReference type="PATRIC" id="fig|324602.8.peg.1264"/>
<dbReference type="Proteomes" id="UP000002008">
    <property type="component" value="Chromosome"/>
</dbReference>
<dbReference type="GO" id="GO:0016020">
    <property type="term" value="C:membrane"/>
    <property type="evidence" value="ECO:0000318"/>
    <property type="project" value="GO_Central"/>
</dbReference>
<dbReference type="InterPro" id="IPR006059">
    <property type="entry name" value="SBP"/>
</dbReference>
<proteinExistence type="predicted"/>
<dbReference type="STRING" id="324602.Caur_1106"/>
<dbReference type="Gene3D" id="3.40.190.10">
    <property type="entry name" value="Periplasmic binding protein-like II"/>
    <property type="match status" value="1"/>
</dbReference>
<dbReference type="InterPro" id="IPR050490">
    <property type="entry name" value="Bact_solute-bd_prot1"/>
</dbReference>
<feature type="chain" id="PRO_5002744060" evidence="1">
    <location>
        <begin position="22"/>
        <end position="465"/>
    </location>
</feature>
<dbReference type="RefSeq" id="WP_012256993.1">
    <property type="nucleotide sequence ID" value="NC_010175.1"/>
</dbReference>